<feature type="binding site" evidence="9">
    <location>
        <position position="115"/>
    </location>
    <ligand>
        <name>Zn(2+)</name>
        <dbReference type="ChEBI" id="CHEBI:29105"/>
        <note>catalytic</note>
    </ligand>
</feature>
<dbReference type="Pfam" id="PF02130">
    <property type="entry name" value="YbeY"/>
    <property type="match status" value="1"/>
</dbReference>
<comment type="cofactor">
    <cofactor evidence="9">
        <name>Zn(2+)</name>
        <dbReference type="ChEBI" id="CHEBI:29105"/>
    </cofactor>
    <text evidence="9">Binds 1 zinc ion.</text>
</comment>
<keyword evidence="8 9" id="KW-0862">Zinc</keyword>
<dbReference type="EMBL" id="CP029295">
    <property type="protein sequence ID" value="AXE61001.1"/>
    <property type="molecule type" value="Genomic_DNA"/>
</dbReference>
<dbReference type="OrthoDB" id="9807740at2"/>
<reference evidence="11" key="1">
    <citation type="journal article" date="2018" name="Microbiol. Resour. Announc.">
        <title>Complete Sequence and Annotation of the Mycoplasma phocidae Strain 105T Genome.</title>
        <authorList>
            <person name="Frasca S. Jr."/>
            <person name="Kutish G.F."/>
            <person name="Michaels D.L."/>
            <person name="Brown D.R."/>
        </authorList>
    </citation>
    <scope>NUCLEOTIDE SEQUENCE [LARGE SCALE GENOMIC DNA]</scope>
    <source>
        <strain evidence="11">105</strain>
    </source>
</reference>
<evidence type="ECO:0000256" key="7">
    <source>
        <dbReference type="ARBA" id="ARBA00022801"/>
    </source>
</evidence>
<comment type="function">
    <text evidence="9">Single strand-specific metallo-endoribonuclease involved in late-stage 70S ribosome quality control and in maturation of the 3' terminus of the 16S rRNA.</text>
</comment>
<dbReference type="InterPro" id="IPR002036">
    <property type="entry name" value="YbeY"/>
</dbReference>
<dbReference type="RefSeq" id="WP_114191097.1">
    <property type="nucleotide sequence ID" value="NZ_CP029295.1"/>
</dbReference>
<proteinExistence type="inferred from homology"/>
<dbReference type="Gene3D" id="3.40.390.30">
    <property type="entry name" value="Metalloproteases ('zincins'), catalytic domain"/>
    <property type="match status" value="1"/>
</dbReference>
<dbReference type="SUPFAM" id="SSF55486">
    <property type="entry name" value="Metalloproteases ('zincins'), catalytic domain"/>
    <property type="match status" value="1"/>
</dbReference>
<dbReference type="InterPro" id="IPR023091">
    <property type="entry name" value="MetalPrtase_cat_dom_sf_prd"/>
</dbReference>
<dbReference type="PANTHER" id="PTHR46986">
    <property type="entry name" value="ENDORIBONUCLEASE YBEY, CHLOROPLASTIC"/>
    <property type="match status" value="1"/>
</dbReference>
<keyword evidence="7 9" id="KW-0378">Hydrolase</keyword>
<feature type="binding site" evidence="9">
    <location>
        <position position="119"/>
    </location>
    <ligand>
        <name>Zn(2+)</name>
        <dbReference type="ChEBI" id="CHEBI:29105"/>
        <note>catalytic</note>
    </ligand>
</feature>
<comment type="subcellular location">
    <subcellularLocation>
        <location evidence="9">Cytoplasm</location>
    </subcellularLocation>
</comment>
<dbReference type="GO" id="GO:0004521">
    <property type="term" value="F:RNA endonuclease activity"/>
    <property type="evidence" value="ECO:0007669"/>
    <property type="project" value="UniProtKB-UniRule"/>
</dbReference>
<evidence type="ECO:0000256" key="3">
    <source>
        <dbReference type="ARBA" id="ARBA00022552"/>
    </source>
</evidence>
<evidence type="ECO:0000256" key="4">
    <source>
        <dbReference type="ARBA" id="ARBA00022722"/>
    </source>
</evidence>
<dbReference type="HAMAP" id="MF_00009">
    <property type="entry name" value="Endoribonucl_YbeY"/>
    <property type="match status" value="1"/>
</dbReference>
<evidence type="ECO:0000256" key="1">
    <source>
        <dbReference type="ARBA" id="ARBA00010875"/>
    </source>
</evidence>
<evidence type="ECO:0000256" key="5">
    <source>
        <dbReference type="ARBA" id="ARBA00022723"/>
    </source>
</evidence>
<keyword evidence="11" id="KW-1185">Reference proteome</keyword>
<evidence type="ECO:0000256" key="6">
    <source>
        <dbReference type="ARBA" id="ARBA00022759"/>
    </source>
</evidence>
<keyword evidence="2 9" id="KW-0690">Ribosome biogenesis</keyword>
<dbReference type="PANTHER" id="PTHR46986:SF1">
    <property type="entry name" value="ENDORIBONUCLEASE YBEY, CHLOROPLASTIC"/>
    <property type="match status" value="1"/>
</dbReference>
<dbReference type="EC" id="3.1.-.-" evidence="9"/>
<accession>A0A2Z5IRB9</accession>
<dbReference type="GO" id="GO:0005737">
    <property type="term" value="C:cytoplasm"/>
    <property type="evidence" value="ECO:0007669"/>
    <property type="project" value="UniProtKB-SubCell"/>
</dbReference>
<keyword evidence="3 9" id="KW-0698">rRNA processing</keyword>
<evidence type="ECO:0000313" key="11">
    <source>
        <dbReference type="Proteomes" id="UP000252477"/>
    </source>
</evidence>
<comment type="similarity">
    <text evidence="1 9">Belongs to the endoribonuclease YbeY family.</text>
</comment>
<dbReference type="AlphaFoldDB" id="A0A2Z5IRB9"/>
<evidence type="ECO:0000256" key="8">
    <source>
        <dbReference type="ARBA" id="ARBA00022833"/>
    </source>
</evidence>
<dbReference type="Proteomes" id="UP000252477">
    <property type="component" value="Chromosome"/>
</dbReference>
<keyword evidence="5 9" id="KW-0479">Metal-binding</keyword>
<sequence length="156" mass="18999">MNKLMFKNRSFYRFNFLEEFTKILEEAKLEFLSKKDLHVDVLFVTRWKMKKLNNLYRQKNYTTDILSFPFNENNELDFLEEKELGQIIISPWKIKKQAKKFNHSLKREFCYIFAHGIAHLFGFDHITEEEAKIMNSHVDRIMEKLKINRINNKSEE</sequence>
<dbReference type="KEGG" id="mpho:DA803_02820"/>
<gene>
    <name evidence="9 10" type="primary">ybeY</name>
    <name evidence="10" type="ORF">DA803_02820</name>
</gene>
<protein>
    <recommendedName>
        <fullName evidence="9">Endoribonuclease YbeY</fullName>
        <ecNumber evidence="9">3.1.-.-</ecNumber>
    </recommendedName>
</protein>
<evidence type="ECO:0000256" key="2">
    <source>
        <dbReference type="ARBA" id="ARBA00022517"/>
    </source>
</evidence>
<dbReference type="NCBIfam" id="TIGR00043">
    <property type="entry name" value="rRNA maturation RNase YbeY"/>
    <property type="match status" value="1"/>
</dbReference>
<keyword evidence="9" id="KW-0963">Cytoplasm</keyword>
<dbReference type="GO" id="GO:0004222">
    <property type="term" value="F:metalloendopeptidase activity"/>
    <property type="evidence" value="ECO:0007669"/>
    <property type="project" value="InterPro"/>
</dbReference>
<organism evidence="10 11">
    <name type="scientific">[Mycoplasma] phocae</name>
    <dbReference type="NCBI Taxonomy" id="142651"/>
    <lineage>
        <taxon>Bacteria</taxon>
        <taxon>Bacillati</taxon>
        <taxon>Mycoplasmatota</taxon>
        <taxon>Mycoplasmoidales</taxon>
        <taxon>Metamycoplasmataceae</taxon>
        <taxon>Metamycoplasma</taxon>
    </lineage>
</organism>
<keyword evidence="4 9" id="KW-0540">Nuclease</keyword>
<evidence type="ECO:0000256" key="9">
    <source>
        <dbReference type="HAMAP-Rule" id="MF_00009"/>
    </source>
</evidence>
<feature type="binding site" evidence="9">
    <location>
        <position position="125"/>
    </location>
    <ligand>
        <name>Zn(2+)</name>
        <dbReference type="ChEBI" id="CHEBI:29105"/>
        <note>catalytic</note>
    </ligand>
</feature>
<evidence type="ECO:0000313" key="10">
    <source>
        <dbReference type="EMBL" id="AXE61001.1"/>
    </source>
</evidence>
<keyword evidence="6 9" id="KW-0255">Endonuclease</keyword>
<dbReference type="GO" id="GO:0006364">
    <property type="term" value="P:rRNA processing"/>
    <property type="evidence" value="ECO:0007669"/>
    <property type="project" value="UniProtKB-UniRule"/>
</dbReference>
<dbReference type="GO" id="GO:0008270">
    <property type="term" value="F:zinc ion binding"/>
    <property type="evidence" value="ECO:0007669"/>
    <property type="project" value="UniProtKB-UniRule"/>
</dbReference>
<name>A0A2Z5IRB9_9BACT</name>